<dbReference type="PROSITE" id="PS01055">
    <property type="entry name" value="DNA_LIGASE_N1"/>
    <property type="match status" value="1"/>
</dbReference>
<evidence type="ECO:0000259" key="8">
    <source>
        <dbReference type="SMART" id="SM00532"/>
    </source>
</evidence>
<sequence length="559" mass="62911">MWRWISGFMLLWCGYGAAVCPVWSPAKAAKEIASLSAQIKRWDDAYWKQGVSEVNDDVYDQLNGRLTQWQRCFGNELAENTLPALTGSVKHPVAHTGVRKVASKEALGQWMHGRSPLWMQPKVDGVAVTLVYRNGKLARAISRGNGLKGEDWTAQVRLIPSVPKDVSGALANSVLQGELFWLRENHVQRQMGGMNARAKIAGAMMRQKDSVLLNQTGIFIWAWPDGPQGMESMLSELSRAGFSLTARYTLPAQTLDAVEKQRLAWQNTALPFATDGIVVRSAESPSGEHWLPGEGNWVVAWKYSPAARVAEVRDIHFSVGRTGKISVVAALEPVQLDDKQVPRVSLGSVGRWQRLDIAPGDQVQVSLAGQGIPRFDKVVWRGTDRRKPAPPDSRYHSLSCFYASPECMEQFFARLTWLSSKQVFNIEGLGESGWRMLWQAHHFEHLFSWLLLTQEQLQSTPGFSAARGLALWHRFNQVREQPFIRWIMALGVPLPQASLKALRDVSWQKMSERSEKAWQALPGTGEEKARQIVTWLHAPEIDVLVRWLAQQHINGFWDQ</sequence>
<dbReference type="InterPro" id="IPR010994">
    <property type="entry name" value="RuvA_2-like"/>
</dbReference>
<dbReference type="InterPro" id="IPR012340">
    <property type="entry name" value="NA-bd_OB-fold"/>
</dbReference>
<dbReference type="RefSeq" id="WP_322921242.1">
    <property type="nucleotide sequence ID" value="NZ_CP135253.1"/>
</dbReference>
<dbReference type="SMART" id="SM00532">
    <property type="entry name" value="LIGANc"/>
    <property type="match status" value="1"/>
</dbReference>
<dbReference type="GO" id="GO:0003911">
    <property type="term" value="F:DNA ligase (NAD+) activity"/>
    <property type="evidence" value="ECO:0007669"/>
    <property type="project" value="UniProtKB-UniRule"/>
</dbReference>
<comment type="function">
    <text evidence="7">Catalyzes the formation of phosphodiester linkages between 5'-phosphoryl and 3'-hydroxyl groups in double-stranded DNA using NAD as a coenzyme and as the energy source for the reaction.</text>
</comment>
<evidence type="ECO:0000256" key="2">
    <source>
        <dbReference type="ARBA" id="ARBA00022705"/>
    </source>
</evidence>
<dbReference type="InterPro" id="IPR050326">
    <property type="entry name" value="NAD_dep_DNA_ligaseB"/>
</dbReference>
<dbReference type="HAMAP" id="MF_01587">
    <property type="entry name" value="DNA_ligase_B"/>
    <property type="match status" value="1"/>
</dbReference>
<dbReference type="PANTHER" id="PTHR47810">
    <property type="entry name" value="DNA LIGASE"/>
    <property type="match status" value="1"/>
</dbReference>
<name>A0AA96M3F0_9ENTR</name>
<reference evidence="9" key="1">
    <citation type="submission" date="2023-09" db="EMBL/GenBank/DDBJ databases">
        <title>Coexistence of blaNDM-1 and blaKPC-2 in Enterobacter chuandaensis.</title>
        <authorList>
            <person name="Chen R."/>
        </authorList>
    </citation>
    <scope>NUCLEOTIDE SEQUENCE</scope>
    <source>
        <strain evidence="9">FAHZZU5885</strain>
    </source>
</reference>
<evidence type="ECO:0000256" key="1">
    <source>
        <dbReference type="ARBA" id="ARBA00022598"/>
    </source>
</evidence>
<dbReference type="PANTHER" id="PTHR47810:SF1">
    <property type="entry name" value="DNA LIGASE B"/>
    <property type="match status" value="1"/>
</dbReference>
<evidence type="ECO:0000256" key="6">
    <source>
        <dbReference type="ARBA" id="ARBA00034005"/>
    </source>
</evidence>
<evidence type="ECO:0000313" key="9">
    <source>
        <dbReference type="EMBL" id="WNS38095.1"/>
    </source>
</evidence>
<dbReference type="SUPFAM" id="SSF47781">
    <property type="entry name" value="RuvA domain 2-like"/>
    <property type="match status" value="1"/>
</dbReference>
<evidence type="ECO:0000256" key="3">
    <source>
        <dbReference type="ARBA" id="ARBA00022763"/>
    </source>
</evidence>
<feature type="active site" description="N6-AMP-lysine intermediate" evidence="7">
    <location>
        <position position="122"/>
    </location>
</feature>
<comment type="catalytic activity">
    <reaction evidence="6 7">
        <text>NAD(+) + (deoxyribonucleotide)n-3'-hydroxyl + 5'-phospho-(deoxyribonucleotide)m = (deoxyribonucleotide)n+m + AMP + beta-nicotinamide D-nucleotide.</text>
        <dbReference type="EC" id="6.5.1.2"/>
    </reaction>
</comment>
<evidence type="ECO:0000256" key="5">
    <source>
        <dbReference type="ARBA" id="ARBA00023204"/>
    </source>
</evidence>
<dbReference type="Gene3D" id="3.30.470.30">
    <property type="entry name" value="DNA ligase/mRNA capping enzyme"/>
    <property type="match status" value="1"/>
</dbReference>
<dbReference type="SUPFAM" id="SSF50249">
    <property type="entry name" value="Nucleic acid-binding proteins"/>
    <property type="match status" value="1"/>
</dbReference>
<dbReference type="KEGG" id="echu:RQP59_00515"/>
<dbReference type="EC" id="6.5.1.2" evidence="7"/>
<protein>
    <recommendedName>
        <fullName evidence="7">DNA ligase B</fullName>
        <ecNumber evidence="7">6.5.1.2</ecNumber>
    </recommendedName>
    <alternativeName>
        <fullName evidence="7">Polydeoxyribonucleotide synthase [NAD(+)] B</fullName>
    </alternativeName>
</protein>
<dbReference type="EMBL" id="CP135253">
    <property type="protein sequence ID" value="WNS38095.1"/>
    <property type="molecule type" value="Genomic_DNA"/>
</dbReference>
<organism evidence="9">
    <name type="scientific">Enterobacter chuandaensis</name>
    <dbReference type="NCBI Taxonomy" id="2497875"/>
    <lineage>
        <taxon>Bacteria</taxon>
        <taxon>Pseudomonadati</taxon>
        <taxon>Pseudomonadota</taxon>
        <taxon>Gammaproteobacteria</taxon>
        <taxon>Enterobacterales</taxon>
        <taxon>Enterobacteriaceae</taxon>
        <taxon>Enterobacter</taxon>
        <taxon>Enterobacter cloacae complex</taxon>
    </lineage>
</organism>
<dbReference type="AlphaFoldDB" id="A0AA96M3F0"/>
<dbReference type="SUPFAM" id="SSF56091">
    <property type="entry name" value="DNA ligase/mRNA capping enzyme, catalytic domain"/>
    <property type="match status" value="1"/>
</dbReference>
<dbReference type="InterPro" id="IPR013839">
    <property type="entry name" value="DNAligase_adenylation"/>
</dbReference>
<dbReference type="InterPro" id="IPR004150">
    <property type="entry name" value="NAD_DNA_ligase_OB"/>
</dbReference>
<dbReference type="Gene3D" id="1.10.150.20">
    <property type="entry name" value="5' to 3' exonuclease, C-terminal subdomain"/>
    <property type="match status" value="1"/>
</dbReference>
<gene>
    <name evidence="7 9" type="primary">ligB</name>
    <name evidence="9" type="ORF">RQP59_00515</name>
</gene>
<feature type="domain" description="NAD-dependent DNA ligase N-terminal" evidence="8">
    <location>
        <begin position="27"/>
        <end position="423"/>
    </location>
</feature>
<dbReference type="PROSITE" id="PS01056">
    <property type="entry name" value="DNA_LIGASE_N2"/>
    <property type="match status" value="1"/>
</dbReference>
<dbReference type="Pfam" id="PF01653">
    <property type="entry name" value="DNA_ligase_aden"/>
    <property type="match status" value="1"/>
</dbReference>
<keyword evidence="1 7" id="KW-0436">Ligase</keyword>
<dbReference type="GO" id="GO:0006281">
    <property type="term" value="P:DNA repair"/>
    <property type="evidence" value="ECO:0007669"/>
    <property type="project" value="UniProtKB-KW"/>
</dbReference>
<accession>A0AA96M3F0</accession>
<dbReference type="InterPro" id="IPR033136">
    <property type="entry name" value="DNA_ligase_CS"/>
</dbReference>
<dbReference type="InterPro" id="IPR020923">
    <property type="entry name" value="DNA_ligase_B"/>
</dbReference>
<evidence type="ECO:0000256" key="7">
    <source>
        <dbReference type="HAMAP-Rule" id="MF_01587"/>
    </source>
</evidence>
<dbReference type="InterPro" id="IPR013840">
    <property type="entry name" value="DNAligase_N"/>
</dbReference>
<dbReference type="InterPro" id="IPR018239">
    <property type="entry name" value="DNA_ligase_AS"/>
</dbReference>
<evidence type="ECO:0000256" key="4">
    <source>
        <dbReference type="ARBA" id="ARBA00023027"/>
    </source>
</evidence>
<keyword evidence="2 7" id="KW-0235">DNA replication</keyword>
<dbReference type="GO" id="GO:0006260">
    <property type="term" value="P:DNA replication"/>
    <property type="evidence" value="ECO:0007669"/>
    <property type="project" value="UniProtKB-KW"/>
</dbReference>
<keyword evidence="4 7" id="KW-0520">NAD</keyword>
<dbReference type="NCBIfam" id="NF005987">
    <property type="entry name" value="PRK08097.1"/>
    <property type="match status" value="1"/>
</dbReference>
<proteinExistence type="inferred from homology"/>
<dbReference type="Pfam" id="PF03120">
    <property type="entry name" value="OB_DNA_ligase"/>
    <property type="match status" value="1"/>
</dbReference>
<keyword evidence="3 7" id="KW-0227">DNA damage</keyword>
<comment type="similarity">
    <text evidence="7">Belongs to the NAD-dependent DNA ligase family. LigB subfamily.</text>
</comment>
<dbReference type="Gene3D" id="2.40.50.140">
    <property type="entry name" value="Nucleic acid-binding proteins"/>
    <property type="match status" value="1"/>
</dbReference>
<dbReference type="Gene3D" id="1.10.287.610">
    <property type="entry name" value="Helix hairpin bin"/>
    <property type="match status" value="1"/>
</dbReference>
<keyword evidence="5 7" id="KW-0234">DNA repair</keyword>